<evidence type="ECO:0000313" key="1">
    <source>
        <dbReference type="EMBL" id="AUB36708.1"/>
    </source>
</evidence>
<dbReference type="EMBL" id="CP024785">
    <property type="protein sequence ID" value="AUB36708.1"/>
    <property type="molecule type" value="Genomic_DNA"/>
</dbReference>
<reference evidence="1 2" key="1">
    <citation type="submission" date="2017-11" db="EMBL/GenBank/DDBJ databases">
        <title>Complete genome of a free-living desiccation-tolerant cyanobacterium and its photosynthetic adaptation to extreme terrestrial habitat.</title>
        <authorList>
            <person name="Shang J."/>
        </authorList>
    </citation>
    <scope>NUCLEOTIDE SEQUENCE [LARGE SCALE GENOMIC DNA]</scope>
    <source>
        <strain evidence="1 2">CCNUN1</strain>
    </source>
</reference>
<accession>A0A2K8SMS8</accession>
<protein>
    <submittedName>
        <fullName evidence="1">Uncharacterized protein</fullName>
    </submittedName>
</protein>
<gene>
    <name evidence="1" type="ORF">COO91_02629</name>
</gene>
<evidence type="ECO:0000313" key="2">
    <source>
        <dbReference type="Proteomes" id="UP000232003"/>
    </source>
</evidence>
<keyword evidence="2" id="KW-1185">Reference proteome</keyword>
<proteinExistence type="predicted"/>
<dbReference type="Proteomes" id="UP000232003">
    <property type="component" value="Chromosome"/>
</dbReference>
<dbReference type="KEGG" id="nfl:COO91_02629"/>
<name>A0A2K8SMS8_9NOSO</name>
<sequence length="38" mass="4480">MSSQINLVIHTLTEFTPQCTSNFELVEYYYLGTMFFPN</sequence>
<organism evidence="1 2">
    <name type="scientific">Nostoc flagelliforme CCNUN1</name>
    <dbReference type="NCBI Taxonomy" id="2038116"/>
    <lineage>
        <taxon>Bacteria</taxon>
        <taxon>Bacillati</taxon>
        <taxon>Cyanobacteriota</taxon>
        <taxon>Cyanophyceae</taxon>
        <taxon>Nostocales</taxon>
        <taxon>Nostocaceae</taxon>
        <taxon>Nostoc</taxon>
    </lineage>
</organism>
<dbReference type="AlphaFoldDB" id="A0A2K8SMS8"/>